<evidence type="ECO:0000313" key="1">
    <source>
        <dbReference type="EMBL" id="CAB0044810.1"/>
    </source>
</evidence>
<keyword evidence="2" id="KW-1185">Reference proteome</keyword>
<gene>
    <name evidence="1" type="ORF">TBRA_LOCUS16396</name>
</gene>
<dbReference type="EMBL" id="CADCXV010001491">
    <property type="protein sequence ID" value="CAB0044810.1"/>
    <property type="molecule type" value="Genomic_DNA"/>
</dbReference>
<organism evidence="1 2">
    <name type="scientific">Trichogramma brassicae</name>
    <dbReference type="NCBI Taxonomy" id="86971"/>
    <lineage>
        <taxon>Eukaryota</taxon>
        <taxon>Metazoa</taxon>
        <taxon>Ecdysozoa</taxon>
        <taxon>Arthropoda</taxon>
        <taxon>Hexapoda</taxon>
        <taxon>Insecta</taxon>
        <taxon>Pterygota</taxon>
        <taxon>Neoptera</taxon>
        <taxon>Endopterygota</taxon>
        <taxon>Hymenoptera</taxon>
        <taxon>Apocrita</taxon>
        <taxon>Proctotrupomorpha</taxon>
        <taxon>Chalcidoidea</taxon>
        <taxon>Trichogrammatidae</taxon>
        <taxon>Trichogramma</taxon>
    </lineage>
</organism>
<protein>
    <recommendedName>
        <fullName evidence="3">DDE Tnp4 domain-containing protein</fullName>
    </recommendedName>
</protein>
<dbReference type="AlphaFoldDB" id="A0A6H5J3V0"/>
<evidence type="ECO:0000313" key="2">
    <source>
        <dbReference type="Proteomes" id="UP000479190"/>
    </source>
</evidence>
<evidence type="ECO:0008006" key="3">
    <source>
        <dbReference type="Google" id="ProtNLM"/>
    </source>
</evidence>
<dbReference type="Proteomes" id="UP000479190">
    <property type="component" value="Unassembled WGS sequence"/>
</dbReference>
<sequence>MDRAWYIPGRQLVSFVFLPGSEPVNTVNVATYMRPVPLGSTIQLVSHTLRMLLALHAAYASRKLIFCRKNILDALKNRRRPNQHPEGMVILDSKDIRPYLATSFCHITYVITCLLSARQLHYNTISAAPIVNACCVLHNIANKARLDVQPLTFNEVAAELAADVEVCSLETRIDCNRRQNQELLDGRAVQQSLVNHLFLANPTSRSSSHLRASTAPTLRGAGVGGLPRPSTTSRLLSCQQSNVRAGVGGLPGEYDSRLLSCPAVPRCVLTDIALAVSRTFASTALRAGAGGGRTARPSTTAALFELPAVPCAYSLI</sequence>
<proteinExistence type="predicted"/>
<name>A0A6H5J3V0_9HYME</name>
<reference evidence="1 2" key="1">
    <citation type="submission" date="2020-02" db="EMBL/GenBank/DDBJ databases">
        <authorList>
            <person name="Ferguson B K."/>
        </authorList>
    </citation>
    <scope>NUCLEOTIDE SEQUENCE [LARGE SCALE GENOMIC DNA]</scope>
</reference>
<accession>A0A6H5J3V0</accession>
<dbReference type="OrthoDB" id="7699131at2759"/>